<dbReference type="HAMAP" id="MF_00227">
    <property type="entry name" value="RNase_P"/>
    <property type="match status" value="1"/>
</dbReference>
<dbReference type="PANTHER" id="PTHR33992">
    <property type="entry name" value="RIBONUCLEASE P PROTEIN COMPONENT"/>
    <property type="match status" value="1"/>
</dbReference>
<reference evidence="6" key="1">
    <citation type="submission" date="2019-08" db="EMBL/GenBank/DDBJ databases">
        <authorList>
            <person name="Kucharzyk K."/>
            <person name="Murdoch R.W."/>
            <person name="Higgins S."/>
            <person name="Loffler F."/>
        </authorList>
    </citation>
    <scope>NUCLEOTIDE SEQUENCE</scope>
</reference>
<dbReference type="EMBL" id="VSSQ01010589">
    <property type="protein sequence ID" value="MPM44722.1"/>
    <property type="molecule type" value="Genomic_DNA"/>
</dbReference>
<evidence type="ECO:0000256" key="2">
    <source>
        <dbReference type="ARBA" id="ARBA00022722"/>
    </source>
</evidence>
<sequence length="108" mass="12806">MLKKINRISSRKEFLEIKNKGVMNYSPIFGWLSLKNDDDLKKFGFVISKKISKKAVERNKIKRRLAESIKKYLDDFEKGIRIVFLAKKEILNKSIKEIEDEIKKCLEK</sequence>
<dbReference type="GO" id="GO:0030677">
    <property type="term" value="C:ribonuclease P complex"/>
    <property type="evidence" value="ECO:0007669"/>
    <property type="project" value="TreeGrafter"/>
</dbReference>
<accession>A0A644ZV70</accession>
<dbReference type="EC" id="3.1.26.5" evidence="6"/>
<evidence type="ECO:0000256" key="4">
    <source>
        <dbReference type="ARBA" id="ARBA00022801"/>
    </source>
</evidence>
<evidence type="ECO:0000256" key="1">
    <source>
        <dbReference type="ARBA" id="ARBA00022694"/>
    </source>
</evidence>
<evidence type="ECO:0000256" key="5">
    <source>
        <dbReference type="ARBA" id="ARBA00022884"/>
    </source>
</evidence>
<keyword evidence="3" id="KW-0255">Endonuclease</keyword>
<dbReference type="GO" id="GO:0004526">
    <property type="term" value="F:ribonuclease P activity"/>
    <property type="evidence" value="ECO:0007669"/>
    <property type="project" value="UniProtKB-EC"/>
</dbReference>
<evidence type="ECO:0000313" key="6">
    <source>
        <dbReference type="EMBL" id="MPM44722.1"/>
    </source>
</evidence>
<dbReference type="GO" id="GO:0000049">
    <property type="term" value="F:tRNA binding"/>
    <property type="evidence" value="ECO:0007669"/>
    <property type="project" value="InterPro"/>
</dbReference>
<dbReference type="PANTHER" id="PTHR33992:SF1">
    <property type="entry name" value="RIBONUCLEASE P PROTEIN COMPONENT"/>
    <property type="match status" value="1"/>
</dbReference>
<dbReference type="Gene3D" id="3.30.230.10">
    <property type="match status" value="1"/>
</dbReference>
<dbReference type="NCBIfam" id="TIGR00188">
    <property type="entry name" value="rnpA"/>
    <property type="match status" value="1"/>
</dbReference>
<dbReference type="InterPro" id="IPR014721">
    <property type="entry name" value="Ribsml_uS5_D2-typ_fold_subgr"/>
</dbReference>
<dbReference type="AlphaFoldDB" id="A0A644ZV70"/>
<keyword evidence="2" id="KW-0540">Nuclease</keyword>
<organism evidence="6">
    <name type="scientific">bioreactor metagenome</name>
    <dbReference type="NCBI Taxonomy" id="1076179"/>
    <lineage>
        <taxon>unclassified sequences</taxon>
        <taxon>metagenomes</taxon>
        <taxon>ecological metagenomes</taxon>
    </lineage>
</organism>
<name>A0A644ZV70_9ZZZZ</name>
<keyword evidence="1" id="KW-0819">tRNA processing</keyword>
<dbReference type="GO" id="GO:0042781">
    <property type="term" value="F:3'-tRNA processing endoribonuclease activity"/>
    <property type="evidence" value="ECO:0007669"/>
    <property type="project" value="TreeGrafter"/>
</dbReference>
<dbReference type="InterPro" id="IPR000100">
    <property type="entry name" value="RNase_P"/>
</dbReference>
<evidence type="ECO:0000256" key="3">
    <source>
        <dbReference type="ARBA" id="ARBA00022759"/>
    </source>
</evidence>
<dbReference type="SUPFAM" id="SSF54211">
    <property type="entry name" value="Ribosomal protein S5 domain 2-like"/>
    <property type="match status" value="1"/>
</dbReference>
<keyword evidence="4 6" id="KW-0378">Hydrolase</keyword>
<comment type="caution">
    <text evidence="6">The sequence shown here is derived from an EMBL/GenBank/DDBJ whole genome shotgun (WGS) entry which is preliminary data.</text>
</comment>
<keyword evidence="5" id="KW-0694">RNA-binding</keyword>
<gene>
    <name evidence="6" type="primary">rnpA_31</name>
    <name evidence="6" type="ORF">SDC9_91403</name>
</gene>
<proteinExistence type="inferred from homology"/>
<protein>
    <submittedName>
        <fullName evidence="6">Ribonuclease P protein component</fullName>
        <ecNumber evidence="6">3.1.26.5</ecNumber>
    </submittedName>
</protein>
<dbReference type="Pfam" id="PF00825">
    <property type="entry name" value="Ribonuclease_P"/>
    <property type="match status" value="1"/>
</dbReference>
<dbReference type="InterPro" id="IPR020568">
    <property type="entry name" value="Ribosomal_Su5_D2-typ_SF"/>
</dbReference>